<feature type="transmembrane region" description="Helical" evidence="2">
    <location>
        <begin position="244"/>
        <end position="263"/>
    </location>
</feature>
<evidence type="ECO:0000256" key="1">
    <source>
        <dbReference type="ARBA" id="ARBA00007362"/>
    </source>
</evidence>
<dbReference type="RefSeq" id="WP_038263142.1">
    <property type="nucleotide sequence ID" value="NZ_FSRH01000008.1"/>
</dbReference>
<feature type="transmembrane region" description="Helical" evidence="2">
    <location>
        <begin position="33"/>
        <end position="53"/>
    </location>
</feature>
<accession>A0A069RP44</accession>
<feature type="domain" description="EamA" evidence="3">
    <location>
        <begin position="151"/>
        <end position="286"/>
    </location>
</feature>
<comment type="caution">
    <text evidence="4">The sequence shown here is derived from an EMBL/GenBank/DDBJ whole genome shotgun (WGS) entry which is preliminary data.</text>
</comment>
<dbReference type="STRING" id="1121324.CLIT_8c01160"/>
<keyword evidence="2" id="KW-1133">Transmembrane helix</keyword>
<keyword evidence="2" id="KW-0812">Transmembrane</keyword>
<name>A0A069RP44_PEPLI</name>
<feature type="transmembrane region" description="Helical" evidence="2">
    <location>
        <begin position="269"/>
        <end position="287"/>
    </location>
</feature>
<dbReference type="Pfam" id="PF00892">
    <property type="entry name" value="EamA"/>
    <property type="match status" value="2"/>
</dbReference>
<dbReference type="EMBL" id="JJMM01000008">
    <property type="protein sequence ID" value="KDR95947.1"/>
    <property type="molecule type" value="Genomic_DNA"/>
</dbReference>
<evidence type="ECO:0000313" key="4">
    <source>
        <dbReference type="EMBL" id="KDR95947.1"/>
    </source>
</evidence>
<keyword evidence="2" id="KW-0472">Membrane</keyword>
<protein>
    <recommendedName>
        <fullName evidence="3">EamA domain-containing protein</fullName>
    </recommendedName>
</protein>
<dbReference type="Proteomes" id="UP000027946">
    <property type="component" value="Unassembled WGS sequence"/>
</dbReference>
<feature type="transmembrane region" description="Helical" evidence="2">
    <location>
        <begin position="93"/>
        <end position="115"/>
    </location>
</feature>
<dbReference type="PANTHER" id="PTHR22911">
    <property type="entry name" value="ACYL-MALONYL CONDENSING ENZYME-RELATED"/>
    <property type="match status" value="1"/>
</dbReference>
<dbReference type="SUPFAM" id="SSF103481">
    <property type="entry name" value="Multidrug resistance efflux transporter EmrE"/>
    <property type="match status" value="2"/>
</dbReference>
<feature type="transmembrane region" description="Helical" evidence="2">
    <location>
        <begin position="177"/>
        <end position="197"/>
    </location>
</feature>
<dbReference type="InterPro" id="IPR037185">
    <property type="entry name" value="EmrE-like"/>
</dbReference>
<dbReference type="AlphaFoldDB" id="A0A069RP44"/>
<dbReference type="GO" id="GO:0016020">
    <property type="term" value="C:membrane"/>
    <property type="evidence" value="ECO:0007669"/>
    <property type="project" value="InterPro"/>
</dbReference>
<comment type="similarity">
    <text evidence="1">Belongs to the EamA transporter family.</text>
</comment>
<reference evidence="4 5" key="1">
    <citation type="submission" date="2014-03" db="EMBL/GenBank/DDBJ databases">
        <title>Genome sequence of Clostridium litorale W6, DSM 5388.</title>
        <authorList>
            <person name="Poehlein A."/>
            <person name="Jagirdar A."/>
            <person name="Khonsari B."/>
            <person name="Chibani C.M."/>
            <person name="Gutierrez Gutierrez D.A."/>
            <person name="Davydova E."/>
            <person name="Alghaithi H.S."/>
            <person name="Nair K.P."/>
            <person name="Dhamotharan K."/>
            <person name="Chandran L."/>
            <person name="G W."/>
            <person name="Daniel R."/>
        </authorList>
    </citation>
    <scope>NUCLEOTIDE SEQUENCE [LARGE SCALE GENOMIC DNA]</scope>
    <source>
        <strain evidence="4 5">W6</strain>
    </source>
</reference>
<dbReference type="InterPro" id="IPR000620">
    <property type="entry name" value="EamA_dom"/>
</dbReference>
<feature type="domain" description="EamA" evidence="3">
    <location>
        <begin position="7"/>
        <end position="138"/>
    </location>
</feature>
<feature type="transmembrane region" description="Helical" evidence="2">
    <location>
        <begin position="65"/>
        <end position="87"/>
    </location>
</feature>
<dbReference type="PANTHER" id="PTHR22911:SF79">
    <property type="entry name" value="MOBA-LIKE NTP TRANSFERASE DOMAIN-CONTAINING PROTEIN"/>
    <property type="match status" value="1"/>
</dbReference>
<evidence type="ECO:0000259" key="3">
    <source>
        <dbReference type="Pfam" id="PF00892"/>
    </source>
</evidence>
<feature type="transmembrane region" description="Helical" evidence="2">
    <location>
        <begin position="209"/>
        <end position="232"/>
    </location>
</feature>
<feature type="transmembrane region" description="Helical" evidence="2">
    <location>
        <begin position="122"/>
        <end position="139"/>
    </location>
</feature>
<evidence type="ECO:0000256" key="2">
    <source>
        <dbReference type="SAM" id="Phobius"/>
    </source>
</evidence>
<organism evidence="4 5">
    <name type="scientific">Peptoclostridium litorale DSM 5388</name>
    <dbReference type="NCBI Taxonomy" id="1121324"/>
    <lineage>
        <taxon>Bacteria</taxon>
        <taxon>Bacillati</taxon>
        <taxon>Bacillota</taxon>
        <taxon>Clostridia</taxon>
        <taxon>Peptostreptococcales</taxon>
        <taxon>Peptoclostridiaceae</taxon>
        <taxon>Peptoclostridium</taxon>
    </lineage>
</organism>
<proteinExistence type="inferred from homology"/>
<keyword evidence="5" id="KW-1185">Reference proteome</keyword>
<feature type="transmembrane region" description="Helical" evidence="2">
    <location>
        <begin position="145"/>
        <end position="165"/>
    </location>
</feature>
<sequence length="296" mass="31944">MKKNPYTYIVLAGIFWSTQGTLGKLLGNGLTPFQIAFSRVFIGFVLILALTLVNHRDEIKIDGEGMFKIAAMGIFCQGVNSICFFYSVSKISVAAATALMYTGPIFAVIVSRFVFSEKITKLKGIALVVSSVSCFLVVTKGDIGVFYGSMAGILAGTCSGFAFGVNGIIGKLLMRRYNSWVVLMYAFGFASLFMLPFCSPVELLGKFSNFNLMAGVTLLGITTSFLAFGSYFMGIDKGALPSKAGIVSTIEIAIAVMLAYIVFREPIGVIRLLGIVGIFAGMYILYLDSRNMSIEV</sequence>
<dbReference type="eggNOG" id="COG0697">
    <property type="taxonomic scope" value="Bacteria"/>
</dbReference>
<dbReference type="OrthoDB" id="6707571at2"/>
<evidence type="ECO:0000313" key="5">
    <source>
        <dbReference type="Proteomes" id="UP000027946"/>
    </source>
</evidence>
<gene>
    <name evidence="4" type="ORF">CLIT_8c01160</name>
</gene>